<evidence type="ECO:0008006" key="5">
    <source>
        <dbReference type="Google" id="ProtNLM"/>
    </source>
</evidence>
<organism evidence="3 4">
    <name type="scientific">Trichodelitschia bisporula</name>
    <dbReference type="NCBI Taxonomy" id="703511"/>
    <lineage>
        <taxon>Eukaryota</taxon>
        <taxon>Fungi</taxon>
        <taxon>Dikarya</taxon>
        <taxon>Ascomycota</taxon>
        <taxon>Pezizomycotina</taxon>
        <taxon>Dothideomycetes</taxon>
        <taxon>Dothideomycetes incertae sedis</taxon>
        <taxon>Phaeotrichales</taxon>
        <taxon>Phaeotrichaceae</taxon>
        <taxon>Trichodelitschia</taxon>
    </lineage>
</organism>
<feature type="region of interest" description="Disordered" evidence="1">
    <location>
        <begin position="222"/>
        <end position="261"/>
    </location>
</feature>
<feature type="region of interest" description="Disordered" evidence="1">
    <location>
        <begin position="76"/>
        <end position="176"/>
    </location>
</feature>
<feature type="compositionally biased region" description="Low complexity" evidence="1">
    <location>
        <begin position="236"/>
        <end position="261"/>
    </location>
</feature>
<feature type="signal peptide" evidence="2">
    <location>
        <begin position="1"/>
        <end position="17"/>
    </location>
</feature>
<proteinExistence type="predicted"/>
<dbReference type="EMBL" id="ML996705">
    <property type="protein sequence ID" value="KAF2396796.1"/>
    <property type="molecule type" value="Genomic_DNA"/>
</dbReference>
<protein>
    <recommendedName>
        <fullName evidence="5">IGFBP N-terminal domain-containing protein</fullName>
    </recommendedName>
</protein>
<keyword evidence="2" id="KW-0732">Signal</keyword>
<evidence type="ECO:0000313" key="4">
    <source>
        <dbReference type="Proteomes" id="UP000799640"/>
    </source>
</evidence>
<evidence type="ECO:0000313" key="3">
    <source>
        <dbReference type="EMBL" id="KAF2396796.1"/>
    </source>
</evidence>
<dbReference type="Proteomes" id="UP000799640">
    <property type="component" value="Unassembled WGS sequence"/>
</dbReference>
<dbReference type="AlphaFoldDB" id="A0A6G1HLR0"/>
<name>A0A6G1HLR0_9PEZI</name>
<gene>
    <name evidence="3" type="ORF">EJ06DRAFT_533533</name>
</gene>
<accession>A0A6G1HLR0</accession>
<feature type="chain" id="PRO_5026233701" description="IGFBP N-terminal domain-containing protein" evidence="2">
    <location>
        <begin position="18"/>
        <end position="342"/>
    </location>
</feature>
<feature type="compositionally biased region" description="Basic and acidic residues" evidence="1">
    <location>
        <begin position="91"/>
        <end position="106"/>
    </location>
</feature>
<reference evidence="3" key="1">
    <citation type="journal article" date="2020" name="Stud. Mycol.">
        <title>101 Dothideomycetes genomes: a test case for predicting lifestyles and emergence of pathogens.</title>
        <authorList>
            <person name="Haridas S."/>
            <person name="Albert R."/>
            <person name="Binder M."/>
            <person name="Bloem J."/>
            <person name="Labutti K."/>
            <person name="Salamov A."/>
            <person name="Andreopoulos B."/>
            <person name="Baker S."/>
            <person name="Barry K."/>
            <person name="Bills G."/>
            <person name="Bluhm B."/>
            <person name="Cannon C."/>
            <person name="Castanera R."/>
            <person name="Culley D."/>
            <person name="Daum C."/>
            <person name="Ezra D."/>
            <person name="Gonzalez J."/>
            <person name="Henrissat B."/>
            <person name="Kuo A."/>
            <person name="Liang C."/>
            <person name="Lipzen A."/>
            <person name="Lutzoni F."/>
            <person name="Magnuson J."/>
            <person name="Mondo S."/>
            <person name="Nolan M."/>
            <person name="Ohm R."/>
            <person name="Pangilinan J."/>
            <person name="Park H.-J."/>
            <person name="Ramirez L."/>
            <person name="Alfaro M."/>
            <person name="Sun H."/>
            <person name="Tritt A."/>
            <person name="Yoshinaga Y."/>
            <person name="Zwiers L.-H."/>
            <person name="Turgeon B."/>
            <person name="Goodwin S."/>
            <person name="Spatafora J."/>
            <person name="Crous P."/>
            <person name="Grigoriev I."/>
        </authorList>
    </citation>
    <scope>NUCLEOTIDE SEQUENCE</scope>
    <source>
        <strain evidence="3">CBS 262.69</strain>
    </source>
</reference>
<evidence type="ECO:0000256" key="1">
    <source>
        <dbReference type="SAM" id="MobiDB-lite"/>
    </source>
</evidence>
<feature type="compositionally biased region" description="Low complexity" evidence="1">
    <location>
        <begin position="156"/>
        <end position="167"/>
    </location>
</feature>
<evidence type="ECO:0000256" key="2">
    <source>
        <dbReference type="SAM" id="SignalP"/>
    </source>
</evidence>
<keyword evidence="4" id="KW-1185">Reference proteome</keyword>
<sequence>MLVLTTTLFLLPLLATASLAPTPPQLDPPGSIETGNFCGFKNPCQPGWTCKSSLAMPDCAGLVGVCPSGRCMRPARAANSRPPFRPGLPGLDERGVGEGAQEKEQEPSAPLPTPSRWDTPGFLQDAFCGSQRPPCGRSQVGGRYEGDEQRAPAPEPATLAKRAAAARPTPPPLDPEASIEGPPCGFKTMPCQPGWTCKKLDESCTRGENCAGVCTRKAAAAANGRPPFRPGPPGLDAPVTSTKPSATRRPSPARPAATRPSYKSCGGFRIRNEPCAAGEICVDDPYAGGCGMACDAPGVCVKPVFCGGFAGFQCAGGLMCVDDPRDDCDPRNGGSDCGGICV</sequence>
<dbReference type="OrthoDB" id="3944895at2759"/>